<evidence type="ECO:0000259" key="7">
    <source>
        <dbReference type="Pfam" id="PF00535"/>
    </source>
</evidence>
<dbReference type="PANTHER" id="PTHR43646:SF2">
    <property type="entry name" value="GLYCOSYLTRANSFERASE 2-LIKE DOMAIN-CONTAINING PROTEIN"/>
    <property type="match status" value="1"/>
</dbReference>
<evidence type="ECO:0000256" key="2">
    <source>
        <dbReference type="ARBA" id="ARBA00022475"/>
    </source>
</evidence>
<dbReference type="Gene3D" id="3.90.550.10">
    <property type="entry name" value="Spore Coat Polysaccharide Biosynthesis Protein SpsA, Chain A"/>
    <property type="match status" value="1"/>
</dbReference>
<evidence type="ECO:0000256" key="1">
    <source>
        <dbReference type="ARBA" id="ARBA00004236"/>
    </source>
</evidence>
<keyword evidence="6" id="KW-1133">Transmembrane helix</keyword>
<dbReference type="Proteomes" id="UP000653343">
    <property type="component" value="Unassembled WGS sequence"/>
</dbReference>
<protein>
    <recommendedName>
        <fullName evidence="7">Glycosyltransferase 2-like domain-containing protein</fullName>
    </recommendedName>
</protein>
<keyword evidence="4" id="KW-0808">Transferase</keyword>
<reference evidence="9" key="1">
    <citation type="journal article" date="2019" name="Int. J. Syst. Evol. Microbiol.">
        <title>The Global Catalogue of Microorganisms (GCM) 10K type strain sequencing project: providing services to taxonomists for standard genome sequencing and annotation.</title>
        <authorList>
            <consortium name="The Broad Institute Genomics Platform"/>
            <consortium name="The Broad Institute Genome Sequencing Center for Infectious Disease"/>
            <person name="Wu L."/>
            <person name="Ma J."/>
        </authorList>
    </citation>
    <scope>NUCLEOTIDE SEQUENCE [LARGE SCALE GENOMIC DNA]</scope>
    <source>
        <strain evidence="9">KCTC 23917</strain>
    </source>
</reference>
<name>A0ABQ2XVS4_9BURK</name>
<dbReference type="EMBL" id="BMYU01000002">
    <property type="protein sequence ID" value="GGX36504.1"/>
    <property type="molecule type" value="Genomic_DNA"/>
</dbReference>
<evidence type="ECO:0000256" key="3">
    <source>
        <dbReference type="ARBA" id="ARBA00022676"/>
    </source>
</evidence>
<dbReference type="SUPFAM" id="SSF53448">
    <property type="entry name" value="Nucleotide-diphospho-sugar transferases"/>
    <property type="match status" value="1"/>
</dbReference>
<dbReference type="RefSeq" id="WP_229793064.1">
    <property type="nucleotide sequence ID" value="NZ_BMYU01000002.1"/>
</dbReference>
<dbReference type="InterPro" id="IPR001173">
    <property type="entry name" value="Glyco_trans_2-like"/>
</dbReference>
<evidence type="ECO:0000256" key="6">
    <source>
        <dbReference type="SAM" id="Phobius"/>
    </source>
</evidence>
<feature type="transmembrane region" description="Helical" evidence="6">
    <location>
        <begin position="246"/>
        <end position="271"/>
    </location>
</feature>
<organism evidence="8 9">
    <name type="scientific">Undibacterium squillarum</name>
    <dbReference type="NCBI Taxonomy" id="1131567"/>
    <lineage>
        <taxon>Bacteria</taxon>
        <taxon>Pseudomonadati</taxon>
        <taxon>Pseudomonadota</taxon>
        <taxon>Betaproteobacteria</taxon>
        <taxon>Burkholderiales</taxon>
        <taxon>Oxalobacteraceae</taxon>
        <taxon>Undibacterium</taxon>
    </lineage>
</organism>
<proteinExistence type="predicted"/>
<dbReference type="Pfam" id="PF00535">
    <property type="entry name" value="Glycos_transf_2"/>
    <property type="match status" value="1"/>
</dbReference>
<feature type="domain" description="Glycosyltransferase 2-like" evidence="7">
    <location>
        <begin position="7"/>
        <end position="130"/>
    </location>
</feature>
<sequence>MNNQIDVVIIGRNEAKHLARCIASVRASNGVQLGSIIYVDSDSADDSCAIATRAGCRLVSLQSGRMSAARARNAGFSLSDAGYVMFLDGDTVLHPDFLAQASQAMQGSVAVVWGHRRELAPHSSWYIRMLDMDWIYAPGETAFCGGDALFRRSALLQSGGFCAELIAGEEPELCARIRAGGGTILHADIPMTLHDLGIHSFAAYWKRAIRAGHAYAEVSGLCRRQGRELWRHEVQKNYLRALQLPLLLAAAVASCLQPHALLMLILLLAMPVRAVLRCRYKSGSVWIRAQYILHSYLQLMAIAAGQSRFYLMQRCGVRSRLIEYRSGGDHENRI</sequence>
<comment type="caution">
    <text evidence="8">The sequence shown here is derived from an EMBL/GenBank/DDBJ whole genome shotgun (WGS) entry which is preliminary data.</text>
</comment>
<comment type="subcellular location">
    <subcellularLocation>
        <location evidence="1">Cell membrane</location>
    </subcellularLocation>
</comment>
<gene>
    <name evidence="8" type="ORF">GCM10010946_12890</name>
</gene>
<keyword evidence="5 6" id="KW-0472">Membrane</keyword>
<evidence type="ECO:0000313" key="9">
    <source>
        <dbReference type="Proteomes" id="UP000653343"/>
    </source>
</evidence>
<keyword evidence="2" id="KW-1003">Cell membrane</keyword>
<evidence type="ECO:0000256" key="5">
    <source>
        <dbReference type="ARBA" id="ARBA00023136"/>
    </source>
</evidence>
<keyword evidence="9" id="KW-1185">Reference proteome</keyword>
<accession>A0ABQ2XVS4</accession>
<dbReference type="InterPro" id="IPR029044">
    <property type="entry name" value="Nucleotide-diphossugar_trans"/>
</dbReference>
<evidence type="ECO:0000256" key="4">
    <source>
        <dbReference type="ARBA" id="ARBA00022679"/>
    </source>
</evidence>
<keyword evidence="6" id="KW-0812">Transmembrane</keyword>
<keyword evidence="3" id="KW-0328">Glycosyltransferase</keyword>
<dbReference type="PANTHER" id="PTHR43646">
    <property type="entry name" value="GLYCOSYLTRANSFERASE"/>
    <property type="match status" value="1"/>
</dbReference>
<evidence type="ECO:0000313" key="8">
    <source>
        <dbReference type="EMBL" id="GGX36504.1"/>
    </source>
</evidence>